<name>A0A1X0S9H4_RHIZD</name>
<dbReference type="AlphaFoldDB" id="A0A1X0S9H4"/>
<accession>A0A1X0S9H4</accession>
<dbReference type="EMBL" id="KV921286">
    <property type="protein sequence ID" value="ORE20932.1"/>
    <property type="molecule type" value="Genomic_DNA"/>
</dbReference>
<reference evidence="1 2" key="1">
    <citation type="journal article" date="2016" name="Proc. Natl. Acad. Sci. U.S.A.">
        <title>Lipid metabolic changes in an early divergent fungus govern the establishment of a mutualistic symbiosis with endobacteria.</title>
        <authorList>
            <person name="Lastovetsky O.A."/>
            <person name="Gaspar M.L."/>
            <person name="Mondo S.J."/>
            <person name="LaButti K.M."/>
            <person name="Sandor L."/>
            <person name="Grigoriev I.V."/>
            <person name="Henry S.A."/>
            <person name="Pawlowska T.E."/>
        </authorList>
    </citation>
    <scope>NUCLEOTIDE SEQUENCE [LARGE SCALE GENOMIC DNA]</scope>
    <source>
        <strain evidence="1 2">ATCC 11559</strain>
    </source>
</reference>
<sequence length="89" mass="10815">QKLQASHFKRVHFANNFDPWSSSTLKHPQYEDITEQERTSKVCEIQQQRLERAILHIRELVKFAIAYYFYQQKWLLKSFIDQLNNSHYG</sequence>
<feature type="non-terminal residue" evidence="1">
    <location>
        <position position="1"/>
    </location>
</feature>
<organism evidence="1 2">
    <name type="scientific">Rhizopus microsporus</name>
    <dbReference type="NCBI Taxonomy" id="58291"/>
    <lineage>
        <taxon>Eukaryota</taxon>
        <taxon>Fungi</taxon>
        <taxon>Fungi incertae sedis</taxon>
        <taxon>Mucoromycota</taxon>
        <taxon>Mucoromycotina</taxon>
        <taxon>Mucoromycetes</taxon>
        <taxon>Mucorales</taxon>
        <taxon>Mucorineae</taxon>
        <taxon>Rhizopodaceae</taxon>
        <taxon>Rhizopus</taxon>
    </lineage>
</organism>
<dbReference type="VEuPathDB" id="FungiDB:BCV72DRAFT_249126"/>
<proteinExistence type="predicted"/>
<protein>
    <submittedName>
        <fullName evidence="1">Uncharacterized protein</fullName>
    </submittedName>
</protein>
<dbReference type="Proteomes" id="UP000242381">
    <property type="component" value="Unassembled WGS sequence"/>
</dbReference>
<evidence type="ECO:0000313" key="2">
    <source>
        <dbReference type="Proteomes" id="UP000242381"/>
    </source>
</evidence>
<gene>
    <name evidence="1" type="ORF">BCV71DRAFT_211510</name>
</gene>
<evidence type="ECO:0000313" key="1">
    <source>
        <dbReference type="EMBL" id="ORE20932.1"/>
    </source>
</evidence>